<evidence type="ECO:0000256" key="7">
    <source>
        <dbReference type="SAM" id="Phobius"/>
    </source>
</evidence>
<evidence type="ECO:0000256" key="4">
    <source>
        <dbReference type="ARBA" id="ARBA00022692"/>
    </source>
</evidence>
<keyword evidence="9" id="KW-1185">Reference proteome</keyword>
<evidence type="ECO:0000256" key="1">
    <source>
        <dbReference type="ARBA" id="ARBA00004651"/>
    </source>
</evidence>
<feature type="transmembrane region" description="Helical" evidence="7">
    <location>
        <begin position="194"/>
        <end position="213"/>
    </location>
</feature>
<feature type="transmembrane region" description="Helical" evidence="7">
    <location>
        <begin position="225"/>
        <end position="244"/>
    </location>
</feature>
<dbReference type="InterPro" id="IPR007140">
    <property type="entry name" value="DUF350"/>
</dbReference>
<evidence type="ECO:0000256" key="5">
    <source>
        <dbReference type="ARBA" id="ARBA00022989"/>
    </source>
</evidence>
<name>A0ABV4Y4L7_9CYAN</name>
<comment type="subcellular location">
    <subcellularLocation>
        <location evidence="1">Cell membrane</location>
        <topology evidence="1">Multi-pass membrane protein</topology>
    </subcellularLocation>
</comment>
<evidence type="ECO:0000256" key="3">
    <source>
        <dbReference type="ARBA" id="ARBA00022475"/>
    </source>
</evidence>
<feature type="transmembrane region" description="Helical" evidence="7">
    <location>
        <begin position="153"/>
        <end position="174"/>
    </location>
</feature>
<feature type="transmembrane region" description="Helical" evidence="7">
    <location>
        <begin position="87"/>
        <end position="105"/>
    </location>
</feature>
<dbReference type="PANTHER" id="PTHR40043:SF1">
    <property type="entry name" value="UPF0719 INNER MEMBRANE PROTEIN YJFL"/>
    <property type="match status" value="1"/>
</dbReference>
<feature type="transmembrane region" description="Helical" evidence="7">
    <location>
        <begin position="53"/>
        <end position="75"/>
    </location>
</feature>
<comment type="similarity">
    <text evidence="2">Belongs to the UPF0719 family.</text>
</comment>
<evidence type="ECO:0000256" key="6">
    <source>
        <dbReference type="ARBA" id="ARBA00023136"/>
    </source>
</evidence>
<dbReference type="RefSeq" id="WP_413255275.1">
    <property type="nucleotide sequence ID" value="NZ_JBHFNS010000012.1"/>
</dbReference>
<gene>
    <name evidence="8" type="ORF">ACE1B6_00515</name>
</gene>
<dbReference type="Proteomes" id="UP001576776">
    <property type="component" value="Unassembled WGS sequence"/>
</dbReference>
<proteinExistence type="inferred from homology"/>
<dbReference type="Pfam" id="PF03994">
    <property type="entry name" value="DUF350"/>
    <property type="match status" value="2"/>
</dbReference>
<organism evidence="8 9">
    <name type="scientific">Floridaenema fluviatile BLCC-F154</name>
    <dbReference type="NCBI Taxonomy" id="3153640"/>
    <lineage>
        <taxon>Bacteria</taxon>
        <taxon>Bacillati</taxon>
        <taxon>Cyanobacteriota</taxon>
        <taxon>Cyanophyceae</taxon>
        <taxon>Oscillatoriophycideae</taxon>
        <taxon>Aerosakkonematales</taxon>
        <taxon>Aerosakkonemataceae</taxon>
        <taxon>Floridanema</taxon>
        <taxon>Floridanema fluviatile</taxon>
    </lineage>
</organism>
<dbReference type="PANTHER" id="PTHR40043">
    <property type="entry name" value="UPF0719 INNER MEMBRANE PROTEIN YJFL"/>
    <property type="match status" value="1"/>
</dbReference>
<keyword evidence="6 7" id="KW-0472">Membrane</keyword>
<keyword evidence="4 7" id="KW-0812">Transmembrane</keyword>
<protein>
    <submittedName>
        <fullName evidence="8">DUF350 domain-containing protein</fullName>
    </submittedName>
</protein>
<evidence type="ECO:0000313" key="8">
    <source>
        <dbReference type="EMBL" id="MFB2933739.1"/>
    </source>
</evidence>
<evidence type="ECO:0000313" key="9">
    <source>
        <dbReference type="Proteomes" id="UP001576776"/>
    </source>
</evidence>
<keyword evidence="5 7" id="KW-1133">Transmembrane helix</keyword>
<comment type="caution">
    <text evidence="8">The sequence shown here is derived from an EMBL/GenBank/DDBJ whole genome shotgun (WGS) entry which is preliminary data.</text>
</comment>
<accession>A0ABV4Y4L7</accession>
<dbReference type="EMBL" id="JBHFNS010000012">
    <property type="protein sequence ID" value="MFB2933739.1"/>
    <property type="molecule type" value="Genomic_DNA"/>
</dbReference>
<sequence length="289" mass="31366">MNRILYDALMQSGVIILELAVGFGLFWVGQLAYQKLFRRIQLNLELFVKDNPAVAISLVGYYLGIVIALGGVLAQPASSWQQKITNLVSYGATVILFMLAGAWIGDRLILRQCDTAREVLEERNIGAAFVEAGIHIANGLILNAALAGESGGWLVGLVCWLIGLAVLFLVSIIYPKVTTYDVFGEIEKRNNPAAGVALSGLLIGTGNIVRVAFSPEFQNWFTSFTQYGLILLFCLGSLVVIRWLADLILVPGVKISDEIVNQEIPNVGAGLIEAFAYIAASFLIAWAFL</sequence>
<feature type="transmembrane region" description="Helical" evidence="7">
    <location>
        <begin position="264"/>
        <end position="288"/>
    </location>
</feature>
<reference evidence="8 9" key="1">
    <citation type="submission" date="2024-09" db="EMBL/GenBank/DDBJ databases">
        <title>Floridaenema gen nov. (Aerosakkonemataceae, Aerosakkonematales ord. nov., Cyanobacteria) from benthic tropical and subtropical fresh waters, with the description of four new species.</title>
        <authorList>
            <person name="Moretto J.A."/>
            <person name="Berthold D.E."/>
            <person name="Lefler F.W."/>
            <person name="Huang I.-S."/>
            <person name="Laughinghouse H. IV."/>
        </authorList>
    </citation>
    <scope>NUCLEOTIDE SEQUENCE [LARGE SCALE GENOMIC DNA]</scope>
    <source>
        <strain evidence="8 9">BLCC-F154</strain>
    </source>
</reference>
<feature type="transmembrane region" description="Helical" evidence="7">
    <location>
        <begin position="12"/>
        <end position="33"/>
    </location>
</feature>
<evidence type="ECO:0000256" key="2">
    <source>
        <dbReference type="ARBA" id="ARBA00005779"/>
    </source>
</evidence>
<keyword evidence="3" id="KW-1003">Cell membrane</keyword>